<comment type="caution">
    <text evidence="2">The sequence shown here is derived from an EMBL/GenBank/DDBJ whole genome shotgun (WGS) entry which is preliminary data.</text>
</comment>
<dbReference type="PANTHER" id="PTHR30296:SF0">
    <property type="entry name" value="LACTATE UTILIZATION PROTEIN A"/>
    <property type="match status" value="1"/>
</dbReference>
<protein>
    <submittedName>
        <fullName evidence="2">(Fe-S)-binding protein</fullName>
    </submittedName>
</protein>
<name>A0A9X3L5Y9_9BACI</name>
<feature type="domain" description="Cysteine-rich" evidence="1">
    <location>
        <begin position="3"/>
        <end position="84"/>
    </location>
</feature>
<evidence type="ECO:0000313" key="3">
    <source>
        <dbReference type="Proteomes" id="UP001152172"/>
    </source>
</evidence>
<dbReference type="InterPro" id="IPR004017">
    <property type="entry name" value="Cys_rich_dom"/>
</dbReference>
<dbReference type="Proteomes" id="UP001152172">
    <property type="component" value="Unassembled WGS sequence"/>
</dbReference>
<dbReference type="GO" id="GO:0005829">
    <property type="term" value="C:cytosol"/>
    <property type="evidence" value="ECO:0007669"/>
    <property type="project" value="TreeGrafter"/>
</dbReference>
<evidence type="ECO:0000259" key="1">
    <source>
        <dbReference type="Pfam" id="PF02754"/>
    </source>
</evidence>
<gene>
    <name evidence="2" type="ORF">M9R61_01545</name>
</gene>
<dbReference type="Pfam" id="PF02754">
    <property type="entry name" value="CCG"/>
    <property type="match status" value="2"/>
</dbReference>
<proteinExistence type="predicted"/>
<feature type="domain" description="Cysteine-rich" evidence="1">
    <location>
        <begin position="132"/>
        <end position="215"/>
    </location>
</feature>
<dbReference type="AlphaFoldDB" id="A0A9X3L5Y9"/>
<evidence type="ECO:0000313" key="2">
    <source>
        <dbReference type="EMBL" id="MCZ8532028.1"/>
    </source>
</evidence>
<accession>A0A9X3L5Y9</accession>
<dbReference type="GO" id="GO:0016491">
    <property type="term" value="F:oxidoreductase activity"/>
    <property type="evidence" value="ECO:0007669"/>
    <property type="project" value="UniProtKB-ARBA"/>
</dbReference>
<organism evidence="2 3">
    <name type="scientific">Psychrobacillus psychrodurans</name>
    <dbReference type="NCBI Taxonomy" id="126157"/>
    <lineage>
        <taxon>Bacteria</taxon>
        <taxon>Bacillati</taxon>
        <taxon>Bacillota</taxon>
        <taxon>Bacilli</taxon>
        <taxon>Bacillales</taxon>
        <taxon>Bacillaceae</taxon>
        <taxon>Psychrobacillus</taxon>
    </lineage>
</organism>
<keyword evidence="3" id="KW-1185">Reference proteome</keyword>
<dbReference type="PANTHER" id="PTHR30296">
    <property type="entry name" value="UNCHARACTERIZED PROTEIN YKGE"/>
    <property type="match status" value="1"/>
</dbReference>
<reference evidence="2" key="1">
    <citation type="submission" date="2022-05" db="EMBL/GenBank/DDBJ databases">
        <authorList>
            <person name="Colautti A."/>
            <person name="Iacumin L."/>
        </authorList>
    </citation>
    <scope>NUCLEOTIDE SEQUENCE</scope>
    <source>
        <strain evidence="2">DSM 30747</strain>
    </source>
</reference>
<sequence>MHVTLFSTCLVDLFQPNVGIATVELLEKLGCKIDFPPAQICCGQPAYNSGYVHEAKPAMIHLLETFQHAEYIVTPSGSCALMLKEYEHVFQDDPKWHAIAKQVASKTYELTQFIVHVLGVTKIDTSLPGTAVFHTSCHMTRLLGAKEEPKLLLNNVDNLTIQPLTGQSQCCGFGGTFSVKMGDISAEMVKEKVEHIKQANTDYLIGADCGCLMNIGGRLSREQQSIEVLHIAEVLNRGMEG</sequence>
<dbReference type="EMBL" id="JAMKBI010000001">
    <property type="protein sequence ID" value="MCZ8532028.1"/>
    <property type="molecule type" value="Genomic_DNA"/>
</dbReference>